<dbReference type="PROSITE" id="PS50911">
    <property type="entry name" value="CHAP"/>
    <property type="match status" value="1"/>
</dbReference>
<feature type="transmembrane region" description="Helical" evidence="2">
    <location>
        <begin position="26"/>
        <end position="46"/>
    </location>
</feature>
<evidence type="ECO:0000256" key="1">
    <source>
        <dbReference type="SAM" id="MobiDB-lite"/>
    </source>
</evidence>
<evidence type="ECO:0000313" key="5">
    <source>
        <dbReference type="Proteomes" id="UP001163293"/>
    </source>
</evidence>
<reference evidence="4" key="1">
    <citation type="submission" date="2022-07" db="EMBL/GenBank/DDBJ databases">
        <authorList>
            <person name="Wu T."/>
        </authorList>
    </citation>
    <scope>NUCLEOTIDE SEQUENCE</scope>
    <source>
        <strain evidence="4">SD-1</strain>
        <plasmid evidence="4">unnamed6</plasmid>
    </source>
</reference>
<feature type="domain" description="Peptidase C51" evidence="3">
    <location>
        <begin position="252"/>
        <end position="396"/>
    </location>
</feature>
<dbReference type="EMBL" id="CP101191">
    <property type="protein sequence ID" value="UYW00222.1"/>
    <property type="molecule type" value="Genomic_DNA"/>
</dbReference>
<accession>A0AAX3EQ22</accession>
<proteinExistence type="predicted"/>
<evidence type="ECO:0000313" key="4">
    <source>
        <dbReference type="EMBL" id="UYW00222.1"/>
    </source>
</evidence>
<organism evidence="4 5">
    <name type="scientific">Paenarthrobacter ureafaciens</name>
    <dbReference type="NCBI Taxonomy" id="37931"/>
    <lineage>
        <taxon>Bacteria</taxon>
        <taxon>Bacillati</taxon>
        <taxon>Actinomycetota</taxon>
        <taxon>Actinomycetes</taxon>
        <taxon>Micrococcales</taxon>
        <taxon>Micrococcaceae</taxon>
        <taxon>Paenarthrobacter</taxon>
    </lineage>
</organism>
<name>A0AAX3EQ22_PAEUR</name>
<protein>
    <submittedName>
        <fullName evidence="4">CHAP domain-containing protein</fullName>
    </submittedName>
</protein>
<gene>
    <name evidence="4" type="ORF">NL394_23990</name>
</gene>
<dbReference type="Gene3D" id="3.90.1720.10">
    <property type="entry name" value="endopeptidase domain like (from Nostoc punctiforme)"/>
    <property type="match status" value="1"/>
</dbReference>
<dbReference type="Pfam" id="PF05257">
    <property type="entry name" value="CHAP"/>
    <property type="match status" value="1"/>
</dbReference>
<dbReference type="Proteomes" id="UP001163293">
    <property type="component" value="Plasmid unnamed6"/>
</dbReference>
<dbReference type="InterPro" id="IPR038765">
    <property type="entry name" value="Papain-like_cys_pep_sf"/>
</dbReference>
<keyword evidence="2" id="KW-0472">Membrane</keyword>
<evidence type="ECO:0000259" key="3">
    <source>
        <dbReference type="PROSITE" id="PS50911"/>
    </source>
</evidence>
<feature type="region of interest" description="Disordered" evidence="1">
    <location>
        <begin position="219"/>
        <end position="253"/>
    </location>
</feature>
<sequence>MDVLKGAGRLLGQALKATLTAVFGKYLLIAAVIGGIIALVAMALVVPSISADQKRIQAGGEVCVPTGNTGIPPAAPGAFLQQQIANAKTIDGEAARLGLSGKASRVAIITAYGESTLINIDHGDLAGPDSRGLFQQRPSQGWGTNEQVMDPAYAATSFLIGPKHDRSGGLVSIAGWESMEPTLAINKVQRNANPNHYSAFYAAADDIIKRAGIDVGRAGSTEAAEGPGSTDDAPSGSSCGGQPGKIGEPSDDYPFKSITPGPGIYVADPMGYFYGECTSFVAWRINRDAGSNGAPFKFSSAAGNFSNGNASDWKTAWESRGWKVSNVPVPGAVAWWGSFGGTGIGSAGHVAYVSEVTAEGKVIIEEYNNTHYAPPGHKYAKRPQPEDPANVGAFLYPPGK</sequence>
<keyword evidence="5" id="KW-1185">Reference proteome</keyword>
<keyword evidence="2" id="KW-1133">Transmembrane helix</keyword>
<dbReference type="RefSeq" id="WP_264450232.1">
    <property type="nucleotide sequence ID" value="NZ_CP101191.1"/>
</dbReference>
<geneLocation type="plasmid" evidence="4 5">
    <name>unnamed6</name>
</geneLocation>
<evidence type="ECO:0000256" key="2">
    <source>
        <dbReference type="SAM" id="Phobius"/>
    </source>
</evidence>
<keyword evidence="2" id="KW-0812">Transmembrane</keyword>
<dbReference type="SUPFAM" id="SSF54001">
    <property type="entry name" value="Cysteine proteinases"/>
    <property type="match status" value="1"/>
</dbReference>
<keyword evidence="4" id="KW-0614">Plasmid</keyword>
<dbReference type="InterPro" id="IPR007921">
    <property type="entry name" value="CHAP_dom"/>
</dbReference>
<feature type="region of interest" description="Disordered" evidence="1">
    <location>
        <begin position="374"/>
        <end position="400"/>
    </location>
</feature>
<dbReference type="AlphaFoldDB" id="A0AAX3EQ22"/>